<dbReference type="GO" id="GO:0000160">
    <property type="term" value="P:phosphorelay signal transduction system"/>
    <property type="evidence" value="ECO:0007669"/>
    <property type="project" value="InterPro"/>
</dbReference>
<dbReference type="PATRIC" id="fig|758793.3.peg.4665"/>
<gene>
    <name evidence="4" type="ORF">BRPE64_CCDS03440</name>
</gene>
<dbReference type="InterPro" id="IPR050595">
    <property type="entry name" value="Bact_response_regulator"/>
</dbReference>
<dbReference type="PANTHER" id="PTHR44591">
    <property type="entry name" value="STRESS RESPONSE REGULATOR PROTEIN 1"/>
    <property type="match status" value="1"/>
</dbReference>
<evidence type="ECO:0000313" key="5">
    <source>
        <dbReference type="Proteomes" id="UP000013966"/>
    </source>
</evidence>
<reference evidence="4 5" key="2">
    <citation type="journal article" date="2018" name="Int. J. Syst. Evol. Microbiol.">
        <title>Burkholderia insecticola sp. nov., a gut symbiotic bacterium of the bean bug Riptortus pedestris.</title>
        <authorList>
            <person name="Takeshita K."/>
            <person name="Tamaki H."/>
            <person name="Ohbayashi T."/>
            <person name="Meng X.-Y."/>
            <person name="Sone T."/>
            <person name="Mitani Y."/>
            <person name="Peeters C."/>
            <person name="Kikuchi Y."/>
            <person name="Vandamme P."/>
        </authorList>
    </citation>
    <scope>NUCLEOTIDE SEQUENCE [LARGE SCALE GENOMIC DNA]</scope>
    <source>
        <strain evidence="4">RPE64</strain>
    </source>
</reference>
<dbReference type="EMBL" id="AP013060">
    <property type="protein sequence ID" value="BAN26427.1"/>
    <property type="molecule type" value="Genomic_DNA"/>
</dbReference>
<feature type="modified residue" description="4-aspartylphosphate" evidence="2">
    <location>
        <position position="52"/>
    </location>
</feature>
<dbReference type="OrthoDB" id="9800897at2"/>
<evidence type="ECO:0000256" key="2">
    <source>
        <dbReference type="PROSITE-ProRule" id="PRU00169"/>
    </source>
</evidence>
<dbReference type="AlphaFoldDB" id="R4X3J5"/>
<dbReference type="Gene3D" id="3.40.50.2300">
    <property type="match status" value="1"/>
</dbReference>
<dbReference type="SUPFAM" id="SSF52172">
    <property type="entry name" value="CheY-like"/>
    <property type="match status" value="1"/>
</dbReference>
<protein>
    <submittedName>
        <fullName evidence="4">Response regulator receiver protein</fullName>
    </submittedName>
</protein>
<dbReference type="Proteomes" id="UP000013966">
    <property type="component" value="Chromosome 3"/>
</dbReference>
<dbReference type="InterPro" id="IPR001789">
    <property type="entry name" value="Sig_transdc_resp-reg_receiver"/>
</dbReference>
<dbReference type="Pfam" id="PF00072">
    <property type="entry name" value="Response_reg"/>
    <property type="match status" value="1"/>
</dbReference>
<evidence type="ECO:0000259" key="3">
    <source>
        <dbReference type="PROSITE" id="PS50110"/>
    </source>
</evidence>
<proteinExistence type="predicted"/>
<dbReference type="PROSITE" id="PS50110">
    <property type="entry name" value="RESPONSE_REGULATORY"/>
    <property type="match status" value="1"/>
</dbReference>
<evidence type="ECO:0000256" key="1">
    <source>
        <dbReference type="ARBA" id="ARBA00022553"/>
    </source>
</evidence>
<dbReference type="PANTHER" id="PTHR44591:SF3">
    <property type="entry name" value="RESPONSE REGULATORY DOMAIN-CONTAINING PROTEIN"/>
    <property type="match status" value="1"/>
</dbReference>
<sequence length="124" mass="13510">MHSVLVVDDDYDSLLALRFVFEARGFTVFVAGHGKAALSLAVKHVPDIIVTDFEMPELDGIQLCERLRCSPALSTIPVILISGGQPPASAPVLWSAFLSKPVDFHLLTEVVESFTVMRLSDASR</sequence>
<reference evidence="4 5" key="1">
    <citation type="journal article" date="2013" name="Genome Announc.">
        <title>Complete Genome Sequence of Burkholderia sp. Strain RPE64, Bacterial Symbiont of the Bean Bug Riptortus pedestris.</title>
        <authorList>
            <person name="Shibata T.F."/>
            <person name="Maeda T."/>
            <person name="Nikoh N."/>
            <person name="Yamaguchi K."/>
            <person name="Oshima K."/>
            <person name="Hattori M."/>
            <person name="Nishiyama T."/>
            <person name="Hasebe M."/>
            <person name="Fukatsu T."/>
            <person name="Kikuchi Y."/>
            <person name="Shigenobu S."/>
        </authorList>
    </citation>
    <scope>NUCLEOTIDE SEQUENCE [LARGE SCALE GENOMIC DNA]</scope>
</reference>
<feature type="domain" description="Response regulatory" evidence="3">
    <location>
        <begin position="3"/>
        <end position="115"/>
    </location>
</feature>
<accession>R4X3J5</accession>
<dbReference type="SMART" id="SM00448">
    <property type="entry name" value="REC"/>
    <property type="match status" value="1"/>
</dbReference>
<keyword evidence="1 2" id="KW-0597">Phosphoprotein</keyword>
<dbReference type="HOGENOM" id="CLU_000445_69_17_4"/>
<evidence type="ECO:0000313" key="4">
    <source>
        <dbReference type="EMBL" id="BAN26427.1"/>
    </source>
</evidence>
<dbReference type="InterPro" id="IPR011006">
    <property type="entry name" value="CheY-like_superfamily"/>
</dbReference>
<organism evidence="4 5">
    <name type="scientific">Caballeronia insecticola</name>
    <dbReference type="NCBI Taxonomy" id="758793"/>
    <lineage>
        <taxon>Bacteria</taxon>
        <taxon>Pseudomonadati</taxon>
        <taxon>Pseudomonadota</taxon>
        <taxon>Betaproteobacteria</taxon>
        <taxon>Burkholderiales</taxon>
        <taxon>Burkholderiaceae</taxon>
        <taxon>Caballeronia</taxon>
    </lineage>
</organism>
<dbReference type="KEGG" id="buo:BRPE64_CCDS03440"/>
<name>R4X3J5_9BURK</name>
<dbReference type="STRING" id="758793.BRPE64_CCDS03440"/>
<keyword evidence="5" id="KW-1185">Reference proteome</keyword>